<dbReference type="AlphaFoldDB" id="A0A9J5XKE0"/>
<keyword evidence="2" id="KW-1185">Reference proteome</keyword>
<dbReference type="EMBL" id="JACXVP010000009">
    <property type="protein sequence ID" value="KAG5587999.1"/>
    <property type="molecule type" value="Genomic_DNA"/>
</dbReference>
<reference evidence="1 2" key="1">
    <citation type="submission" date="2020-09" db="EMBL/GenBank/DDBJ databases">
        <title>De no assembly of potato wild relative species, Solanum commersonii.</title>
        <authorList>
            <person name="Cho K."/>
        </authorList>
    </citation>
    <scope>NUCLEOTIDE SEQUENCE [LARGE SCALE GENOMIC DNA]</scope>
    <source>
        <strain evidence="1">LZ3.2</strain>
        <tissue evidence="1">Leaf</tissue>
    </source>
</reference>
<proteinExistence type="predicted"/>
<evidence type="ECO:0000313" key="2">
    <source>
        <dbReference type="Proteomes" id="UP000824120"/>
    </source>
</evidence>
<sequence length="91" mass="10547">MGQGLQRLNFIRELSQREAASYSTDAVLLMRNNIIRVLIWRTTNRLFEGSLNIGMLFKYLLIECFCNTMLKRIRGDVETCFSKKIVIIGSN</sequence>
<comment type="caution">
    <text evidence="1">The sequence shown here is derived from an EMBL/GenBank/DDBJ whole genome shotgun (WGS) entry which is preliminary data.</text>
</comment>
<organism evidence="1 2">
    <name type="scientific">Solanum commersonii</name>
    <name type="common">Commerson's wild potato</name>
    <name type="synonym">Commerson's nightshade</name>
    <dbReference type="NCBI Taxonomy" id="4109"/>
    <lineage>
        <taxon>Eukaryota</taxon>
        <taxon>Viridiplantae</taxon>
        <taxon>Streptophyta</taxon>
        <taxon>Embryophyta</taxon>
        <taxon>Tracheophyta</taxon>
        <taxon>Spermatophyta</taxon>
        <taxon>Magnoliopsida</taxon>
        <taxon>eudicotyledons</taxon>
        <taxon>Gunneridae</taxon>
        <taxon>Pentapetalae</taxon>
        <taxon>asterids</taxon>
        <taxon>lamiids</taxon>
        <taxon>Solanales</taxon>
        <taxon>Solanaceae</taxon>
        <taxon>Solanoideae</taxon>
        <taxon>Solaneae</taxon>
        <taxon>Solanum</taxon>
    </lineage>
</organism>
<name>A0A9J5XKE0_SOLCO</name>
<accession>A0A9J5XKE0</accession>
<gene>
    <name evidence="1" type="ORF">H5410_048433</name>
</gene>
<evidence type="ECO:0000313" key="1">
    <source>
        <dbReference type="EMBL" id="KAG5587999.1"/>
    </source>
</evidence>
<dbReference type="Proteomes" id="UP000824120">
    <property type="component" value="Chromosome 9"/>
</dbReference>
<protein>
    <submittedName>
        <fullName evidence="1">Uncharacterized protein</fullName>
    </submittedName>
</protein>